<evidence type="ECO:0000256" key="2">
    <source>
        <dbReference type="ARBA" id="ARBA00007886"/>
    </source>
</evidence>
<keyword evidence="5" id="KW-0472">Membrane</keyword>
<dbReference type="RefSeq" id="WP_101579025.1">
    <property type="nucleotide sequence ID" value="NZ_PGVA01000057.1"/>
</dbReference>
<evidence type="ECO:0000313" key="10">
    <source>
        <dbReference type="EMBL" id="PLR80178.1"/>
    </source>
</evidence>
<dbReference type="InterPro" id="IPR046953">
    <property type="entry name" value="Spore_GerAC-like_C"/>
</dbReference>
<name>A0A2N5GHD2_9BACI</name>
<protein>
    <submittedName>
        <fullName evidence="10">Ger(X)C family spore germination protein</fullName>
    </submittedName>
</protein>
<evidence type="ECO:0000259" key="8">
    <source>
        <dbReference type="Pfam" id="PF05504"/>
    </source>
</evidence>
<comment type="similarity">
    <text evidence="2">Belongs to the GerABKC lipoprotein family.</text>
</comment>
<gene>
    <name evidence="10" type="ORF">CU635_19435</name>
    <name evidence="11" type="ORF">CVD25_07100</name>
</gene>
<keyword evidence="6" id="KW-0564">Palmitate</keyword>
<dbReference type="PROSITE" id="PS51257">
    <property type="entry name" value="PROKAR_LIPOPROTEIN"/>
    <property type="match status" value="1"/>
</dbReference>
<proteinExistence type="inferred from homology"/>
<evidence type="ECO:0000256" key="4">
    <source>
        <dbReference type="ARBA" id="ARBA00022729"/>
    </source>
</evidence>
<keyword evidence="7" id="KW-0449">Lipoprotein</keyword>
<keyword evidence="13" id="KW-1185">Reference proteome</keyword>
<dbReference type="AlphaFoldDB" id="A0A2N5GHD2"/>
<evidence type="ECO:0000256" key="7">
    <source>
        <dbReference type="ARBA" id="ARBA00023288"/>
    </source>
</evidence>
<dbReference type="GO" id="GO:0016020">
    <property type="term" value="C:membrane"/>
    <property type="evidence" value="ECO:0007669"/>
    <property type="project" value="UniProtKB-SubCell"/>
</dbReference>
<dbReference type="Proteomes" id="UP000235114">
    <property type="component" value="Unassembled WGS sequence"/>
</dbReference>
<accession>A0A2N5GHD2</accession>
<reference evidence="11 13" key="2">
    <citation type="submission" date="2017-12" db="EMBL/GenBank/DDBJ databases">
        <title>Comparative Functional Genomics of Dry Heat Resistant strains isolated from the Viking Spacecraft.</title>
        <authorList>
            <person name="Seuylemezian A."/>
            <person name="Cooper K."/>
            <person name="Vaishampayan P."/>
        </authorList>
    </citation>
    <scope>NUCLEOTIDE SEQUENCE [LARGE SCALE GENOMIC DNA]</scope>
    <source>
        <strain evidence="11 13">ATCC 29669</strain>
    </source>
</reference>
<feature type="domain" description="Spore germination GerAC-like C-terminal" evidence="8">
    <location>
        <begin position="209"/>
        <end position="374"/>
    </location>
</feature>
<dbReference type="PANTHER" id="PTHR35789">
    <property type="entry name" value="SPORE GERMINATION PROTEIN B3"/>
    <property type="match status" value="1"/>
</dbReference>
<dbReference type="InterPro" id="IPR008844">
    <property type="entry name" value="Spore_GerAC-like"/>
</dbReference>
<dbReference type="Pfam" id="PF25198">
    <property type="entry name" value="Spore_GerAC_N"/>
    <property type="match status" value="1"/>
</dbReference>
<evidence type="ECO:0000256" key="5">
    <source>
        <dbReference type="ARBA" id="ARBA00023136"/>
    </source>
</evidence>
<dbReference type="Proteomes" id="UP000234951">
    <property type="component" value="Unassembled WGS sequence"/>
</dbReference>
<sequence>MKLKKLRYFVLASVLLTLTGCWDRQEINDVAFVMGTAIDKSDKQYRSTVQVALPGQLGGAGSKGGGGGTSGGKSYLMQSTEGKNIREINNQQQRSNPRELNFAHRRLILVGEEMARSGIEPIIDVLGRIPQNRLSALMIVTRGEAKKILETDVPMENFPSEAIRELALTAMKEPRSLKHVVNIMIADGVDLALPYAVADKNQKKLIKMEGLAVFKNNKLVGFLKSNQATGALLAMGEAQQPEIIVRPPAGVDEIVTQIQEYTVDVKPIVKRDKITMEMSIKGRGVVVENESNYDIDSETNIIALEQKLNKEIKDNILKSMDRLQHEYKADVVGFGQLIYNEKPAEWKKIENRWGEIYPEVEVAVKPDIHIENVGAVITPLGRKESHLIND</sequence>
<dbReference type="EMBL" id="PGVA01000057">
    <property type="protein sequence ID" value="PLR80178.1"/>
    <property type="molecule type" value="Genomic_DNA"/>
</dbReference>
<keyword evidence="4" id="KW-0732">Signal</keyword>
<dbReference type="EMBL" id="PGVD01000020">
    <property type="protein sequence ID" value="PLR98679.1"/>
    <property type="molecule type" value="Genomic_DNA"/>
</dbReference>
<comment type="subcellular location">
    <subcellularLocation>
        <location evidence="1">Membrane</location>
        <topology evidence="1">Lipid-anchor</topology>
    </subcellularLocation>
</comment>
<evidence type="ECO:0000256" key="6">
    <source>
        <dbReference type="ARBA" id="ARBA00023139"/>
    </source>
</evidence>
<evidence type="ECO:0000313" key="12">
    <source>
        <dbReference type="Proteomes" id="UP000234951"/>
    </source>
</evidence>
<reference evidence="10 12" key="1">
    <citation type="submission" date="2017-11" db="EMBL/GenBank/DDBJ databases">
        <title>Comparitive Functional Genomics of Dry Heat Resistant strains isolated from the Viking Spacecraft.</title>
        <authorList>
            <person name="Seuylemezian A."/>
            <person name="Cooper K."/>
            <person name="Vaishampayan P."/>
        </authorList>
    </citation>
    <scope>NUCLEOTIDE SEQUENCE [LARGE SCALE GENOMIC DNA]</scope>
    <source>
        <strain evidence="10 12">M4.6</strain>
    </source>
</reference>
<dbReference type="Gene3D" id="3.30.300.210">
    <property type="entry name" value="Nutrient germinant receptor protein C, domain 3"/>
    <property type="match status" value="1"/>
</dbReference>
<dbReference type="GO" id="GO:0009847">
    <property type="term" value="P:spore germination"/>
    <property type="evidence" value="ECO:0007669"/>
    <property type="project" value="InterPro"/>
</dbReference>
<dbReference type="OrthoDB" id="9816067at2"/>
<feature type="domain" description="Spore germination protein N-terminal" evidence="9">
    <location>
        <begin position="23"/>
        <end position="195"/>
    </location>
</feature>
<evidence type="ECO:0000256" key="1">
    <source>
        <dbReference type="ARBA" id="ARBA00004635"/>
    </source>
</evidence>
<dbReference type="PANTHER" id="PTHR35789:SF1">
    <property type="entry name" value="SPORE GERMINATION PROTEIN B3"/>
    <property type="match status" value="1"/>
</dbReference>
<keyword evidence="3" id="KW-0309">Germination</keyword>
<evidence type="ECO:0000313" key="11">
    <source>
        <dbReference type="EMBL" id="PLR98679.1"/>
    </source>
</evidence>
<evidence type="ECO:0000256" key="3">
    <source>
        <dbReference type="ARBA" id="ARBA00022544"/>
    </source>
</evidence>
<dbReference type="InterPro" id="IPR038501">
    <property type="entry name" value="Spore_GerAC_C_sf"/>
</dbReference>
<dbReference type="Pfam" id="PF05504">
    <property type="entry name" value="Spore_GerAC"/>
    <property type="match status" value="1"/>
</dbReference>
<evidence type="ECO:0000313" key="13">
    <source>
        <dbReference type="Proteomes" id="UP000235114"/>
    </source>
</evidence>
<evidence type="ECO:0000259" key="9">
    <source>
        <dbReference type="Pfam" id="PF25198"/>
    </source>
</evidence>
<comment type="caution">
    <text evidence="10">The sequence shown here is derived from an EMBL/GenBank/DDBJ whole genome shotgun (WGS) entry which is preliminary data.</text>
</comment>
<organism evidence="10 12">
    <name type="scientific">Bacillus canaveralius</name>
    <dbReference type="NCBI Taxonomy" id="1403243"/>
    <lineage>
        <taxon>Bacteria</taxon>
        <taxon>Bacillati</taxon>
        <taxon>Bacillota</taxon>
        <taxon>Bacilli</taxon>
        <taxon>Bacillales</taxon>
        <taxon>Bacillaceae</taxon>
        <taxon>Bacillus</taxon>
    </lineage>
</organism>
<dbReference type="NCBIfam" id="TIGR02887">
    <property type="entry name" value="spore_ger_x_C"/>
    <property type="match status" value="1"/>
</dbReference>
<dbReference type="InterPro" id="IPR057336">
    <property type="entry name" value="GerAC_N"/>
</dbReference>